<dbReference type="OrthoDB" id="199773at2"/>
<dbReference type="PROSITE" id="PS50850">
    <property type="entry name" value="MFS"/>
    <property type="match status" value="1"/>
</dbReference>
<feature type="transmembrane region" description="Helical" evidence="7">
    <location>
        <begin position="354"/>
        <end position="373"/>
    </location>
</feature>
<sequence length="384" mass="41544">MFRLFMIAFGIFGIINTELGIVGILPQVSTVYGINASQAGLLVSLFALVIALFGPFMTLLFSGINHKKMMVTVLTIFVLCSIVGAFAPNYSVLIIARIIPAFLHPVYFSVAFIAAANSVSKEQSMKAVGKVFMGVTVGLVLGIPVTSFIADVLSLRSALLFSGAINAVAMIGIAAFVPSMPVHGKMSYSTQLGILKRPQVWLSLIASALVMSGVFSVYSYFAEYLGQITHMSGKQISLMLIVYGVGGMIGNIVAGYLFSNNMIRTALLFPFVFGFIYLMIDFFGRYMIPMAVLVLLWGIITTISLNFSQLWITSIATDAPEFSNGLFVSFTNLGITLGTFIGGFFISYVGLEQIAWSGIALLALGVIMIIWRVRSYDSKKSLIS</sequence>
<keyword evidence="4 7" id="KW-0812">Transmembrane</keyword>
<dbReference type="AlphaFoldDB" id="A0A3S9A7L8"/>
<dbReference type="Pfam" id="PF07690">
    <property type="entry name" value="MFS_1"/>
    <property type="match status" value="1"/>
</dbReference>
<accession>A0A3S9A7L8</accession>
<evidence type="ECO:0000256" key="1">
    <source>
        <dbReference type="ARBA" id="ARBA00004651"/>
    </source>
</evidence>
<dbReference type="SUPFAM" id="SSF103473">
    <property type="entry name" value="MFS general substrate transporter"/>
    <property type="match status" value="1"/>
</dbReference>
<evidence type="ECO:0000256" key="5">
    <source>
        <dbReference type="ARBA" id="ARBA00022989"/>
    </source>
</evidence>
<proteinExistence type="predicted"/>
<keyword evidence="2" id="KW-0813">Transport</keyword>
<dbReference type="Gene3D" id="1.20.1250.20">
    <property type="entry name" value="MFS general substrate transporter like domains"/>
    <property type="match status" value="2"/>
</dbReference>
<dbReference type="InterPro" id="IPR050189">
    <property type="entry name" value="MFS_Efflux_Transporters"/>
</dbReference>
<keyword evidence="10" id="KW-1185">Reference proteome</keyword>
<reference evidence="10" key="1">
    <citation type="submission" date="2018-12" db="EMBL/GenBank/DDBJ databases">
        <title>Genome sequence of Peanibacillus sp.</title>
        <authorList>
            <person name="Subramani G."/>
            <person name="Srinivasan S."/>
            <person name="Kim M.K."/>
        </authorList>
    </citation>
    <scope>NUCLEOTIDE SEQUENCE [LARGE SCALE GENOMIC DNA]</scope>
    <source>
        <strain evidence="10">18JY67-1</strain>
    </source>
</reference>
<dbReference type="PANTHER" id="PTHR43124:SF3">
    <property type="entry name" value="CHLORAMPHENICOL EFFLUX PUMP RV0191"/>
    <property type="match status" value="1"/>
</dbReference>
<name>A0A3S9A7L8_9BACL</name>
<evidence type="ECO:0000256" key="3">
    <source>
        <dbReference type="ARBA" id="ARBA00022475"/>
    </source>
</evidence>
<gene>
    <name evidence="9" type="ORF">EJC50_19605</name>
</gene>
<feature type="transmembrane region" description="Helical" evidence="7">
    <location>
        <begin position="94"/>
        <end position="119"/>
    </location>
</feature>
<feature type="transmembrane region" description="Helical" evidence="7">
    <location>
        <begin position="236"/>
        <end position="258"/>
    </location>
</feature>
<feature type="transmembrane region" description="Helical" evidence="7">
    <location>
        <begin position="69"/>
        <end position="88"/>
    </location>
</feature>
<keyword evidence="5 7" id="KW-1133">Transmembrane helix</keyword>
<keyword evidence="6 7" id="KW-0472">Membrane</keyword>
<feature type="transmembrane region" description="Helical" evidence="7">
    <location>
        <begin position="290"/>
        <end position="312"/>
    </location>
</feature>
<evidence type="ECO:0000256" key="6">
    <source>
        <dbReference type="ARBA" id="ARBA00023136"/>
    </source>
</evidence>
<dbReference type="GO" id="GO:0005886">
    <property type="term" value="C:plasma membrane"/>
    <property type="evidence" value="ECO:0007669"/>
    <property type="project" value="UniProtKB-SubCell"/>
</dbReference>
<feature type="transmembrane region" description="Helical" evidence="7">
    <location>
        <begin position="324"/>
        <end position="348"/>
    </location>
</feature>
<feature type="transmembrane region" description="Helical" evidence="7">
    <location>
        <begin position="200"/>
        <end position="221"/>
    </location>
</feature>
<keyword evidence="3" id="KW-1003">Cell membrane</keyword>
<feature type="transmembrane region" description="Helical" evidence="7">
    <location>
        <begin position="131"/>
        <end position="153"/>
    </location>
</feature>
<feature type="transmembrane region" description="Helical" evidence="7">
    <location>
        <begin position="159"/>
        <end position="179"/>
    </location>
</feature>
<feature type="transmembrane region" description="Helical" evidence="7">
    <location>
        <begin position="36"/>
        <end position="62"/>
    </location>
</feature>
<evidence type="ECO:0000256" key="4">
    <source>
        <dbReference type="ARBA" id="ARBA00022692"/>
    </source>
</evidence>
<comment type="subcellular location">
    <subcellularLocation>
        <location evidence="1">Cell membrane</location>
        <topology evidence="1">Multi-pass membrane protein</topology>
    </subcellularLocation>
</comment>
<dbReference type="RefSeq" id="WP_126017340.1">
    <property type="nucleotide sequence ID" value="NZ_CP034437.1"/>
</dbReference>
<evidence type="ECO:0000313" key="10">
    <source>
        <dbReference type="Proteomes" id="UP000272528"/>
    </source>
</evidence>
<dbReference type="GO" id="GO:0022857">
    <property type="term" value="F:transmembrane transporter activity"/>
    <property type="evidence" value="ECO:0007669"/>
    <property type="project" value="InterPro"/>
</dbReference>
<evidence type="ECO:0000256" key="7">
    <source>
        <dbReference type="SAM" id="Phobius"/>
    </source>
</evidence>
<dbReference type="Proteomes" id="UP000272528">
    <property type="component" value="Chromosome"/>
</dbReference>
<evidence type="ECO:0000256" key="2">
    <source>
        <dbReference type="ARBA" id="ARBA00022448"/>
    </source>
</evidence>
<feature type="domain" description="Major facilitator superfamily (MFS) profile" evidence="8">
    <location>
        <begin position="1"/>
        <end position="377"/>
    </location>
</feature>
<feature type="transmembrane region" description="Helical" evidence="7">
    <location>
        <begin position="265"/>
        <end position="284"/>
    </location>
</feature>
<dbReference type="PANTHER" id="PTHR43124">
    <property type="entry name" value="PURINE EFFLUX PUMP PBUE"/>
    <property type="match status" value="1"/>
</dbReference>
<protein>
    <submittedName>
        <fullName evidence="9">MFS transporter</fullName>
    </submittedName>
</protein>
<evidence type="ECO:0000259" key="8">
    <source>
        <dbReference type="PROSITE" id="PS50850"/>
    </source>
</evidence>
<dbReference type="InterPro" id="IPR036259">
    <property type="entry name" value="MFS_trans_sf"/>
</dbReference>
<evidence type="ECO:0000313" key="9">
    <source>
        <dbReference type="EMBL" id="AZN41634.1"/>
    </source>
</evidence>
<dbReference type="InterPro" id="IPR011701">
    <property type="entry name" value="MFS"/>
</dbReference>
<dbReference type="KEGG" id="palb:EJC50_19605"/>
<dbReference type="CDD" id="cd17324">
    <property type="entry name" value="MFS_NepI_like"/>
    <property type="match status" value="1"/>
</dbReference>
<organism evidence="9 10">
    <name type="scientific">Paenibacillus albus</name>
    <dbReference type="NCBI Taxonomy" id="2495582"/>
    <lineage>
        <taxon>Bacteria</taxon>
        <taxon>Bacillati</taxon>
        <taxon>Bacillota</taxon>
        <taxon>Bacilli</taxon>
        <taxon>Bacillales</taxon>
        <taxon>Paenibacillaceae</taxon>
        <taxon>Paenibacillus</taxon>
    </lineage>
</organism>
<dbReference type="InterPro" id="IPR020846">
    <property type="entry name" value="MFS_dom"/>
</dbReference>
<dbReference type="EMBL" id="CP034437">
    <property type="protein sequence ID" value="AZN41634.1"/>
    <property type="molecule type" value="Genomic_DNA"/>
</dbReference>